<dbReference type="InterPro" id="IPR052428">
    <property type="entry name" value="Autophagy_HostDef_Reg"/>
</dbReference>
<dbReference type="PANTHER" id="PTHR45971">
    <property type="entry name" value="PHOX (PX) DOMAIN-CONTAINING PROTEIN"/>
    <property type="match status" value="1"/>
</dbReference>
<feature type="domain" description="Rubicon Homology" evidence="3">
    <location>
        <begin position="541"/>
        <end position="742"/>
    </location>
</feature>
<dbReference type="Pfam" id="PF13901">
    <property type="entry name" value="RH_dom"/>
    <property type="match status" value="1"/>
</dbReference>
<sequence length="742" mass="82911">MIRRNNQMAPQDRLAPQLLSAKTISIVKASNEHAQPHFESSSPDESAKAALLQVLSKSGDSIEDADYKFYSRSGKNELMNMQIGPIAECTSGHEIPNTTDEDVMDAMDTHDHKNILPPSRLRSEPIAGSTCDPQNRLWSGDDVIADDDVCRLGELNDRTEVLTDGSTSTATEMGSSQKRFTHSRSVSDFAVTMTTPGVDVGTRQYISHSLSAEPNQLSVRPAQRGRGGFFPQPSEGQSLLSFLSSQDFNTCAELDRENAHFSISEALIAAIETMKWNQVIRPNCDSDPSVDSDEEIQELKQRIRIRRRERMKEKARGFPAFSDGRTDITMVTSTSTDTTASPLSSSSVSSHSSQDSCSSGDDIEDREITEIDAGTDSGSSNLCSLRDGGLSLSMGSLYSDAEIKRSNISLIRTLERQDSSTRGSVSAAETVAISLLRRFSEKQLPKASDLVWLVSEQDAPQALLPLPDSYPVSPDDGENADLRGSGKGTRLRGNLEWAPPRAQIIFNIHPPPKRKVLLAKQNFRCAGCGAKVEPGYMRRYRYCEYLGKFFCPRCHSNETAYIPARILHRWDFTRYYVSNFARDLLTRMQNDPLYNINDINPALYQRIRALGRAEECRIQLYHLRAFLSTCRNGASQLQELLKIPYHWANDIHLYSLQELIQVRQGALLLTLQALVNNSVLHVSKCELCQARGFICEHCGNNTDVIFPFDLHRTVQCPVCRSCYHRACHVNIDCPKCRRIEAR</sequence>
<accession>A0AAD9KMV2</accession>
<protein>
    <recommendedName>
        <fullName evidence="3">Rubicon Homology domain-containing protein</fullName>
    </recommendedName>
</protein>
<evidence type="ECO:0000256" key="1">
    <source>
        <dbReference type="ARBA" id="ARBA00023006"/>
    </source>
</evidence>
<feature type="region of interest" description="Disordered" evidence="2">
    <location>
        <begin position="333"/>
        <end position="365"/>
    </location>
</feature>
<evidence type="ECO:0000259" key="3">
    <source>
        <dbReference type="SMART" id="SM01175"/>
    </source>
</evidence>
<keyword evidence="1" id="KW-0072">Autophagy</keyword>
<dbReference type="InterPro" id="IPR025258">
    <property type="entry name" value="RH_dom"/>
</dbReference>
<evidence type="ECO:0000313" key="5">
    <source>
        <dbReference type="Proteomes" id="UP001209878"/>
    </source>
</evidence>
<keyword evidence="5" id="KW-1185">Reference proteome</keyword>
<dbReference type="GO" id="GO:1901981">
    <property type="term" value="F:phosphatidylinositol phosphate binding"/>
    <property type="evidence" value="ECO:0007669"/>
    <property type="project" value="TreeGrafter"/>
</dbReference>
<evidence type="ECO:0000256" key="2">
    <source>
        <dbReference type="SAM" id="MobiDB-lite"/>
    </source>
</evidence>
<name>A0AAD9KMV2_RIDPI</name>
<reference evidence="4" key="1">
    <citation type="journal article" date="2023" name="Mol. Biol. Evol.">
        <title>Third-Generation Sequencing Reveals the Adaptive Role of the Epigenome in Three Deep-Sea Polychaetes.</title>
        <authorList>
            <person name="Perez M."/>
            <person name="Aroh O."/>
            <person name="Sun Y."/>
            <person name="Lan Y."/>
            <person name="Juniper S.K."/>
            <person name="Young C.R."/>
            <person name="Angers B."/>
            <person name="Qian P.Y."/>
        </authorList>
    </citation>
    <scope>NUCLEOTIDE SEQUENCE</scope>
    <source>
        <strain evidence="4">R07B-5</strain>
    </source>
</reference>
<dbReference type="PANTHER" id="PTHR45971:SF1">
    <property type="entry name" value="RUBICON, ISOFORM A"/>
    <property type="match status" value="1"/>
</dbReference>
<dbReference type="Proteomes" id="UP001209878">
    <property type="component" value="Unassembled WGS sequence"/>
</dbReference>
<dbReference type="Pfam" id="PF21054">
    <property type="entry name" value="RUBC_PIKBD"/>
    <property type="match status" value="1"/>
</dbReference>
<proteinExistence type="predicted"/>
<gene>
    <name evidence="4" type="ORF">NP493_825g02038</name>
</gene>
<feature type="compositionally biased region" description="Low complexity" evidence="2">
    <location>
        <begin position="333"/>
        <end position="360"/>
    </location>
</feature>
<dbReference type="GO" id="GO:0006914">
    <property type="term" value="P:autophagy"/>
    <property type="evidence" value="ECO:0007669"/>
    <property type="project" value="UniProtKB-KW"/>
</dbReference>
<dbReference type="SMART" id="SM01175">
    <property type="entry name" value="DUF4206"/>
    <property type="match status" value="1"/>
</dbReference>
<dbReference type="EMBL" id="JAODUO010000826">
    <property type="protein sequence ID" value="KAK2174125.1"/>
    <property type="molecule type" value="Genomic_DNA"/>
</dbReference>
<evidence type="ECO:0000313" key="4">
    <source>
        <dbReference type="EMBL" id="KAK2174125.1"/>
    </source>
</evidence>
<organism evidence="4 5">
    <name type="scientific">Ridgeia piscesae</name>
    <name type="common">Tubeworm</name>
    <dbReference type="NCBI Taxonomy" id="27915"/>
    <lineage>
        <taxon>Eukaryota</taxon>
        <taxon>Metazoa</taxon>
        <taxon>Spiralia</taxon>
        <taxon>Lophotrochozoa</taxon>
        <taxon>Annelida</taxon>
        <taxon>Polychaeta</taxon>
        <taxon>Sedentaria</taxon>
        <taxon>Canalipalpata</taxon>
        <taxon>Sabellida</taxon>
        <taxon>Siboglinidae</taxon>
        <taxon>Ridgeia</taxon>
    </lineage>
</organism>
<comment type="caution">
    <text evidence="4">The sequence shown here is derived from an EMBL/GenBank/DDBJ whole genome shotgun (WGS) entry which is preliminary data.</text>
</comment>
<dbReference type="InterPro" id="IPR048569">
    <property type="entry name" value="RUBC_PIKBD"/>
</dbReference>
<dbReference type="AlphaFoldDB" id="A0AAD9KMV2"/>